<dbReference type="InterPro" id="IPR055170">
    <property type="entry name" value="GFO_IDH_MocA-like_dom"/>
</dbReference>
<dbReference type="SUPFAM" id="SSF55347">
    <property type="entry name" value="Glyceraldehyde-3-phosphate dehydrogenase-like, C-terminal domain"/>
    <property type="match status" value="1"/>
</dbReference>
<dbReference type="InterPro" id="IPR049838">
    <property type="entry name" value="XacA-like"/>
</dbReference>
<dbReference type="PANTHER" id="PTHR22604:SF105">
    <property type="entry name" value="TRANS-1,2-DIHYDROBENZENE-1,2-DIOL DEHYDROGENASE"/>
    <property type="match status" value="1"/>
</dbReference>
<dbReference type="Pfam" id="PF22725">
    <property type="entry name" value="GFO_IDH_MocA_C3"/>
    <property type="match status" value="1"/>
</dbReference>
<dbReference type="EMBL" id="CP039375">
    <property type="protein sequence ID" value="QCD67040.1"/>
    <property type="molecule type" value="Genomic_DNA"/>
</dbReference>
<comment type="similarity">
    <text evidence="1">Belongs to the Gfo/Idh/MocA family.</text>
</comment>
<protein>
    <submittedName>
        <fullName evidence="5">Gfo/Idh/MocA family oxidoreductase</fullName>
    </submittedName>
</protein>
<evidence type="ECO:0000259" key="4">
    <source>
        <dbReference type="Pfam" id="PF22725"/>
    </source>
</evidence>
<dbReference type="Gene3D" id="3.40.50.720">
    <property type="entry name" value="NAD(P)-binding Rossmann-like Domain"/>
    <property type="match status" value="1"/>
</dbReference>
<dbReference type="KEGG" id="halz:E5139_15810"/>
<dbReference type="RefSeq" id="WP_015763483.1">
    <property type="nucleotide sequence ID" value="NZ_CP039375.1"/>
</dbReference>
<reference evidence="5 6" key="1">
    <citation type="submission" date="2019-04" db="EMBL/GenBank/DDBJ databases">
        <title>Complete genome sequence of Arthrobacter sp. ZXY-2 associated with effective atrazine degradation and salt adaptation.</title>
        <authorList>
            <person name="Zhao X."/>
        </authorList>
    </citation>
    <scope>NUCLEOTIDE SEQUENCE [LARGE SCALE GENOMIC DNA]</scope>
    <source>
        <strain evidence="6">ZP60</strain>
    </source>
</reference>
<dbReference type="GO" id="GO:0000166">
    <property type="term" value="F:nucleotide binding"/>
    <property type="evidence" value="ECO:0007669"/>
    <property type="project" value="InterPro"/>
</dbReference>
<dbReference type="Pfam" id="PF01408">
    <property type="entry name" value="GFO_IDH_MocA"/>
    <property type="match status" value="1"/>
</dbReference>
<dbReference type="InterPro" id="IPR036291">
    <property type="entry name" value="NAD(P)-bd_dom_sf"/>
</dbReference>
<proteinExistence type="inferred from homology"/>
<accession>A0A4D6KFQ1</accession>
<dbReference type="InterPro" id="IPR050984">
    <property type="entry name" value="Gfo/Idh/MocA_domain"/>
</dbReference>
<sequence length="357" mass="39265">MALDEHFDDFMRRDWDTGADGTVRFAMVGLGWWTRDYAVPATQQSEYCETTTVVSSSPEKAESFAEEFDGVETALTYDEFTDGAGTDQYDAVYVATPNALHLPYVEAAASYGKDVLCEKPMEASVERAEAMAEAAEDVTLMVAYRMHTDPAVRRMRELVADGFVGEPTHVHGHMSQRLLEMIPDRDQWRLNPELAGQGASITDLGVYPINTTRFVLDRDPVAVQSAMYSGSEGFEDVPDERAAATIVYEDDVLASISASQNSYEDGFLRVTGTAGQLVLEPAFLKPSGLTVSRSGIDATYDLPEMGEAQQMQAEFDYFSHHLLADTEPPADGEYGVVDMRVIRAAVESARTGERVTL</sequence>
<dbReference type="Gene3D" id="3.30.360.10">
    <property type="entry name" value="Dihydrodipicolinate Reductase, domain 2"/>
    <property type="match status" value="1"/>
</dbReference>
<dbReference type="NCBIfam" id="NF041392">
    <property type="entry name" value="XylDh_Gfo6_Halo"/>
    <property type="match status" value="1"/>
</dbReference>
<evidence type="ECO:0000259" key="3">
    <source>
        <dbReference type="Pfam" id="PF01408"/>
    </source>
</evidence>
<evidence type="ECO:0000313" key="6">
    <source>
        <dbReference type="Proteomes" id="UP000297053"/>
    </source>
</evidence>
<keyword evidence="2" id="KW-0560">Oxidoreductase</keyword>
<dbReference type="GO" id="GO:0016491">
    <property type="term" value="F:oxidoreductase activity"/>
    <property type="evidence" value="ECO:0007669"/>
    <property type="project" value="UniProtKB-KW"/>
</dbReference>
<dbReference type="AlphaFoldDB" id="A0A4D6KFQ1"/>
<dbReference type="OMA" id="HNANANR"/>
<dbReference type="SUPFAM" id="SSF51735">
    <property type="entry name" value="NAD(P)-binding Rossmann-fold domains"/>
    <property type="match status" value="1"/>
</dbReference>
<name>A0A4D6KFQ1_9EURY</name>
<evidence type="ECO:0000313" key="5">
    <source>
        <dbReference type="EMBL" id="QCD67040.1"/>
    </source>
</evidence>
<evidence type="ECO:0000256" key="2">
    <source>
        <dbReference type="ARBA" id="ARBA00023002"/>
    </source>
</evidence>
<reference evidence="5 6" key="2">
    <citation type="submission" date="2019-04" db="EMBL/GenBank/DDBJ databases">
        <authorList>
            <person name="Yang S."/>
            <person name="Wei W."/>
        </authorList>
    </citation>
    <scope>NUCLEOTIDE SEQUENCE [LARGE SCALE GENOMIC DNA]</scope>
    <source>
        <strain evidence="6">ZP60</strain>
    </source>
</reference>
<organism evidence="5 6">
    <name type="scientific">Halomicrobium mukohataei</name>
    <dbReference type="NCBI Taxonomy" id="57705"/>
    <lineage>
        <taxon>Archaea</taxon>
        <taxon>Methanobacteriati</taxon>
        <taxon>Methanobacteriota</taxon>
        <taxon>Stenosarchaea group</taxon>
        <taxon>Halobacteria</taxon>
        <taxon>Halobacteriales</taxon>
        <taxon>Haloarculaceae</taxon>
        <taxon>Halomicrobium</taxon>
    </lineage>
</organism>
<dbReference type="Proteomes" id="UP000297053">
    <property type="component" value="Chromosome"/>
</dbReference>
<gene>
    <name evidence="5" type="ORF">E5139_15810</name>
</gene>
<evidence type="ECO:0000256" key="1">
    <source>
        <dbReference type="ARBA" id="ARBA00010928"/>
    </source>
</evidence>
<dbReference type="PANTHER" id="PTHR22604">
    <property type="entry name" value="OXIDOREDUCTASES"/>
    <property type="match status" value="1"/>
</dbReference>
<feature type="domain" description="GFO/IDH/MocA-like oxidoreductase" evidence="4">
    <location>
        <begin position="152"/>
        <end position="277"/>
    </location>
</feature>
<dbReference type="InterPro" id="IPR000683">
    <property type="entry name" value="Gfo/Idh/MocA-like_OxRdtase_N"/>
</dbReference>
<feature type="domain" description="Gfo/Idh/MocA-like oxidoreductase N-terminal" evidence="3">
    <location>
        <begin position="23"/>
        <end position="142"/>
    </location>
</feature>
<dbReference type="GeneID" id="42180437"/>